<gene>
    <name evidence="2" type="ORF">P186_2725</name>
</gene>
<evidence type="ECO:0000313" key="2">
    <source>
        <dbReference type="EMBL" id="AET34107.1"/>
    </source>
</evidence>
<evidence type="ECO:0000313" key="3">
    <source>
        <dbReference type="Proteomes" id="UP000005867"/>
    </source>
</evidence>
<dbReference type="RefSeq" id="WP_014289932.1">
    <property type="nucleotide sequence ID" value="NC_016645.1"/>
</dbReference>
<dbReference type="AlphaFoldDB" id="G7VED7"/>
<dbReference type="STRING" id="1104324.P186_2725"/>
<keyword evidence="1" id="KW-0175">Coiled coil</keyword>
<organism evidence="2 3">
    <name type="scientific">Pyrobaculum ferrireducens</name>
    <dbReference type="NCBI Taxonomy" id="1104324"/>
    <lineage>
        <taxon>Archaea</taxon>
        <taxon>Thermoproteota</taxon>
        <taxon>Thermoprotei</taxon>
        <taxon>Thermoproteales</taxon>
        <taxon>Thermoproteaceae</taxon>
        <taxon>Pyrobaculum</taxon>
    </lineage>
</organism>
<dbReference type="BioCyc" id="PSP1104324:GJSN-2668-MONOMER"/>
<dbReference type="Gene3D" id="1.20.1170.10">
    <property type="match status" value="1"/>
</dbReference>
<proteinExistence type="predicted"/>
<dbReference type="eggNOG" id="arCOG03725">
    <property type="taxonomic scope" value="Archaea"/>
</dbReference>
<dbReference type="KEGG" id="pyr:P186_2725"/>
<keyword evidence="3" id="KW-1185">Reference proteome</keyword>
<dbReference type="HOGENOM" id="CLU_1773280_0_0_2"/>
<dbReference type="GeneID" id="11594327"/>
<protein>
    <submittedName>
        <fullName evidence="2">Uncharacterized protein</fullName>
    </submittedName>
</protein>
<feature type="coiled-coil region" evidence="1">
    <location>
        <begin position="46"/>
        <end position="105"/>
    </location>
</feature>
<reference evidence="2 3" key="1">
    <citation type="journal article" date="2012" name="J. Bacteriol.">
        <title>Complete genome sequence of strain 1860, a crenarchaeon of the genus pyrobaculum able to grow with various electron acceptors.</title>
        <authorList>
            <person name="Mardanov A.V."/>
            <person name="Gumerov V.M."/>
            <person name="Slobodkina G.B."/>
            <person name="Beletsky A.V."/>
            <person name="Bonch-Osmolovskaya E.A."/>
            <person name="Ravin N.V."/>
            <person name="Skryabin K.G."/>
        </authorList>
    </citation>
    <scope>NUCLEOTIDE SEQUENCE [LARGE SCALE GENOMIC DNA]</scope>
    <source>
        <strain evidence="2 3">1860</strain>
    </source>
</reference>
<accession>G7VED7</accession>
<sequence>MDISEIIGTVAKSVDPIAVIQALAKEKKLDKDDIQILLLTSILEHLKTMNTKLENLASKVGNMETELKNLRNEVAALREDVRNMHRDLRDRLDLISNQLRVLNTNIASTYELTSKVVSVLMSKGLPVAP</sequence>
<name>G7VED7_9CREN</name>
<evidence type="ECO:0000256" key="1">
    <source>
        <dbReference type="SAM" id="Coils"/>
    </source>
</evidence>
<dbReference type="Proteomes" id="UP000005867">
    <property type="component" value="Chromosome"/>
</dbReference>
<dbReference type="OrthoDB" id="25777at2157"/>
<dbReference type="EMBL" id="CP003098">
    <property type="protein sequence ID" value="AET34107.1"/>
    <property type="molecule type" value="Genomic_DNA"/>
</dbReference>